<gene>
    <name evidence="1" type="ORF">HGH92_21665</name>
</gene>
<accession>A0A847S5R2</accession>
<dbReference type="AlphaFoldDB" id="A0A847S5R2"/>
<reference evidence="1 2" key="1">
    <citation type="submission" date="2020-04" db="EMBL/GenBank/DDBJ databases">
        <authorList>
            <person name="Yin C."/>
        </authorList>
    </citation>
    <scope>NUCLEOTIDE SEQUENCE [LARGE SCALE GENOMIC DNA]</scope>
    <source>
        <strain evidence="1 2">Ae27</strain>
    </source>
</reference>
<protein>
    <submittedName>
        <fullName evidence="1">Uncharacterized protein</fullName>
    </submittedName>
</protein>
<dbReference type="Proteomes" id="UP000570474">
    <property type="component" value="Unassembled WGS sequence"/>
</dbReference>
<comment type="caution">
    <text evidence="1">The sequence shown here is derived from an EMBL/GenBank/DDBJ whole genome shotgun (WGS) entry which is preliminary data.</text>
</comment>
<dbReference type="EMBL" id="JABAIA010000002">
    <property type="protein sequence ID" value="NLR66931.1"/>
    <property type="molecule type" value="Genomic_DNA"/>
</dbReference>
<proteinExistence type="predicted"/>
<evidence type="ECO:0000313" key="2">
    <source>
        <dbReference type="Proteomes" id="UP000570474"/>
    </source>
</evidence>
<dbReference type="RefSeq" id="WP_168872829.1">
    <property type="nucleotide sequence ID" value="NZ_JABAIA010000002.1"/>
</dbReference>
<name>A0A847S5R2_9BACT</name>
<organism evidence="1 2">
    <name type="scientific">Chitinophaga varians</name>
    <dbReference type="NCBI Taxonomy" id="2202339"/>
    <lineage>
        <taxon>Bacteria</taxon>
        <taxon>Pseudomonadati</taxon>
        <taxon>Bacteroidota</taxon>
        <taxon>Chitinophagia</taxon>
        <taxon>Chitinophagales</taxon>
        <taxon>Chitinophagaceae</taxon>
        <taxon>Chitinophaga</taxon>
    </lineage>
</organism>
<keyword evidence="2" id="KW-1185">Reference proteome</keyword>
<evidence type="ECO:0000313" key="1">
    <source>
        <dbReference type="EMBL" id="NLR66931.1"/>
    </source>
</evidence>
<sequence>MAIQSRNKLKSWFQTGAYPTQTQFWEWIDSFLHKAEDQIGIDNITGLRQLLAAKADQEAYTTLFQLLQETIARTTKIVRADITSPLSDDDLNTQYPKAVKGTQVICPKINGGGELYEKYDDENYLWFRLYMTKGAGNSPGVIGSMELNNFV</sequence>